<evidence type="ECO:0000313" key="2">
    <source>
        <dbReference type="Proteomes" id="UP000239757"/>
    </source>
</evidence>
<gene>
    <name evidence="1" type="ORF">GOBAR_AA26990</name>
</gene>
<proteinExistence type="predicted"/>
<organism evidence="1 2">
    <name type="scientific">Gossypium barbadense</name>
    <name type="common">Sea Island cotton</name>
    <name type="synonym">Hibiscus barbadensis</name>
    <dbReference type="NCBI Taxonomy" id="3634"/>
    <lineage>
        <taxon>Eukaryota</taxon>
        <taxon>Viridiplantae</taxon>
        <taxon>Streptophyta</taxon>
        <taxon>Embryophyta</taxon>
        <taxon>Tracheophyta</taxon>
        <taxon>Spermatophyta</taxon>
        <taxon>Magnoliopsida</taxon>
        <taxon>eudicotyledons</taxon>
        <taxon>Gunneridae</taxon>
        <taxon>Pentapetalae</taxon>
        <taxon>rosids</taxon>
        <taxon>malvids</taxon>
        <taxon>Malvales</taxon>
        <taxon>Malvaceae</taxon>
        <taxon>Malvoideae</taxon>
        <taxon>Gossypium</taxon>
    </lineage>
</organism>
<name>A0A2P5WRF4_GOSBA</name>
<dbReference type="EMBL" id="KZ666745">
    <property type="protein sequence ID" value="PPR93684.1"/>
    <property type="molecule type" value="Genomic_DNA"/>
</dbReference>
<reference evidence="1 2" key="1">
    <citation type="submission" date="2015-01" db="EMBL/GenBank/DDBJ databases">
        <title>Genome of allotetraploid Gossypium barbadense reveals genomic plasticity and fiber elongation in cotton evolution.</title>
        <authorList>
            <person name="Chen X."/>
            <person name="Liu X."/>
            <person name="Zhao B."/>
            <person name="Zheng H."/>
            <person name="Hu Y."/>
            <person name="Lu G."/>
            <person name="Yang C."/>
            <person name="Chen J."/>
            <person name="Shan C."/>
            <person name="Zhang L."/>
            <person name="Zhou Y."/>
            <person name="Wang L."/>
            <person name="Guo W."/>
            <person name="Bai Y."/>
            <person name="Ruan J."/>
            <person name="Shangguan X."/>
            <person name="Mao Y."/>
            <person name="Jiang J."/>
            <person name="Zhu Y."/>
            <person name="Lei J."/>
            <person name="Kang H."/>
            <person name="Chen S."/>
            <person name="He X."/>
            <person name="Wang R."/>
            <person name="Wang Y."/>
            <person name="Chen J."/>
            <person name="Wang L."/>
            <person name="Yu S."/>
            <person name="Wang B."/>
            <person name="Wei J."/>
            <person name="Song S."/>
            <person name="Lu X."/>
            <person name="Gao Z."/>
            <person name="Gu W."/>
            <person name="Deng X."/>
            <person name="Ma D."/>
            <person name="Wang S."/>
            <person name="Liang W."/>
            <person name="Fang L."/>
            <person name="Cai C."/>
            <person name="Zhu X."/>
            <person name="Zhou B."/>
            <person name="Zhang Y."/>
            <person name="Chen Z."/>
            <person name="Xu S."/>
            <person name="Zhu R."/>
            <person name="Wang S."/>
            <person name="Zhang T."/>
            <person name="Zhao G."/>
        </authorList>
    </citation>
    <scope>NUCLEOTIDE SEQUENCE [LARGE SCALE GENOMIC DNA]</scope>
    <source>
        <strain evidence="2">cv. Xinhai21</strain>
        <tissue evidence="1">Leaf</tissue>
    </source>
</reference>
<protein>
    <submittedName>
        <fullName evidence="1">Uncharacterized protein</fullName>
    </submittedName>
</protein>
<dbReference type="AlphaFoldDB" id="A0A2P5WRF4"/>
<dbReference type="Proteomes" id="UP000239757">
    <property type="component" value="Unassembled WGS sequence"/>
</dbReference>
<accession>A0A2P5WRF4</accession>
<sequence>MSWDKCVVHMQLGGTSVTNPCASYVGKEVLQWDFDLDFLCYYILCEMVVEARQKESIHVYVEYEVDTLDVVDDTMWLPGSREKDVNSGVGAGEKILGMRGETMMNAPTKCTNKRKDKEIAGRA</sequence>
<evidence type="ECO:0000313" key="1">
    <source>
        <dbReference type="EMBL" id="PPR93684.1"/>
    </source>
</evidence>